<name>A0ABV3WW58_9HYPH</name>
<organism evidence="2 3">
    <name type="scientific">Neoaquamicrobium sediminum</name>
    <dbReference type="NCBI Taxonomy" id="1849104"/>
    <lineage>
        <taxon>Bacteria</taxon>
        <taxon>Pseudomonadati</taxon>
        <taxon>Pseudomonadota</taxon>
        <taxon>Alphaproteobacteria</taxon>
        <taxon>Hyphomicrobiales</taxon>
        <taxon>Phyllobacteriaceae</taxon>
        <taxon>Neoaquamicrobium</taxon>
    </lineage>
</organism>
<dbReference type="PRINTS" id="PR00038">
    <property type="entry name" value="HTHLUXR"/>
</dbReference>
<keyword evidence="3" id="KW-1185">Reference proteome</keyword>
<comment type="caution">
    <text evidence="2">The sequence shown here is derived from an EMBL/GenBank/DDBJ whole genome shotgun (WGS) entry which is preliminary data.</text>
</comment>
<dbReference type="RefSeq" id="WP_368803845.1">
    <property type="nucleotide sequence ID" value="NZ_JAZHFV010000005.1"/>
</dbReference>
<dbReference type="Pfam" id="PF00196">
    <property type="entry name" value="GerE"/>
    <property type="match status" value="1"/>
</dbReference>
<dbReference type="EMBL" id="JAZHFV010000005">
    <property type="protein sequence ID" value="MEX4008880.1"/>
    <property type="molecule type" value="Genomic_DNA"/>
</dbReference>
<dbReference type="InterPro" id="IPR000792">
    <property type="entry name" value="Tscrpt_reg_LuxR_C"/>
</dbReference>
<dbReference type="CDD" id="cd06170">
    <property type="entry name" value="LuxR_C_like"/>
    <property type="match status" value="1"/>
</dbReference>
<dbReference type="Gene3D" id="1.10.10.10">
    <property type="entry name" value="Winged helix-like DNA-binding domain superfamily/Winged helix DNA-binding domain"/>
    <property type="match status" value="1"/>
</dbReference>
<dbReference type="Proteomes" id="UP001559025">
    <property type="component" value="Unassembled WGS sequence"/>
</dbReference>
<dbReference type="PROSITE" id="PS50043">
    <property type="entry name" value="HTH_LUXR_2"/>
    <property type="match status" value="1"/>
</dbReference>
<dbReference type="InterPro" id="IPR036388">
    <property type="entry name" value="WH-like_DNA-bd_sf"/>
</dbReference>
<evidence type="ECO:0000259" key="1">
    <source>
        <dbReference type="PROSITE" id="PS50043"/>
    </source>
</evidence>
<protein>
    <submittedName>
        <fullName evidence="2">Helix-turn-helix transcriptional regulator</fullName>
    </submittedName>
</protein>
<dbReference type="InterPro" id="IPR016032">
    <property type="entry name" value="Sig_transdc_resp-reg_C-effctor"/>
</dbReference>
<dbReference type="SUPFAM" id="SSF46894">
    <property type="entry name" value="C-terminal effector domain of the bipartite response regulators"/>
    <property type="match status" value="1"/>
</dbReference>
<gene>
    <name evidence="2" type="ORF">V1479_16345</name>
</gene>
<feature type="domain" description="HTH luxR-type" evidence="1">
    <location>
        <begin position="317"/>
        <end position="382"/>
    </location>
</feature>
<proteinExistence type="predicted"/>
<dbReference type="SMART" id="SM00421">
    <property type="entry name" value="HTH_LUXR"/>
    <property type="match status" value="1"/>
</dbReference>
<accession>A0ABV3WW58</accession>
<evidence type="ECO:0000313" key="3">
    <source>
        <dbReference type="Proteomes" id="UP001559025"/>
    </source>
</evidence>
<reference evidence="2 3" key="1">
    <citation type="submission" date="2024-01" db="EMBL/GenBank/DDBJ databases">
        <title>New evidence supports the origin of RcGTA from prophage.</title>
        <authorList>
            <person name="Xu Y."/>
            <person name="Liu B."/>
            <person name="Chen F."/>
        </authorList>
    </citation>
    <scope>NUCLEOTIDE SEQUENCE [LARGE SCALE GENOMIC DNA]</scope>
    <source>
        <strain evidence="2 3">CBW1107-2</strain>
    </source>
</reference>
<sequence>MQDNQGVDRVILSIYDAAVEPDRWPEVLDRIAKLADARGAFIFDIDTSPREGPRVGATYHTTNYERPLIEAYLKAHNEEELRDQATFAAFSRSGDQVELVPDTVLAPSRQELMQHANAQTMASYGIHHRAGALLNKDHYYSDRFAVQFSQRAGPPSGDRLRALHAVMPHIAKALNVGRHTSRQFTARHAILDVFDLLRIGICIVTASGEVVMANKEFERQLDEVGAFRVDHTKRLVARNESVRLELSNLFASAGNHGKFGARPRKEAILHPLEQEGMALCLEVTPLFMPDMLGERAFSGFALFSLDTSQTYNIDTSFLAQAFSLTKSEEAILSMLAEGLTNAQISERRDRSLETVSSQVKTVLAKTMSQNRTQLIRLATEFNPRMFVDQTVPHTGDEEQVHTK</sequence>
<evidence type="ECO:0000313" key="2">
    <source>
        <dbReference type="EMBL" id="MEX4008880.1"/>
    </source>
</evidence>